<dbReference type="PANTHER" id="PTHR47926:SF367">
    <property type="entry name" value="DYW DOMAIN-CONTAINING PROTEIN"/>
    <property type="match status" value="1"/>
</dbReference>
<evidence type="ECO:0000313" key="2">
    <source>
        <dbReference type="EnsemblPlants" id="Zm00001eb051590_P001"/>
    </source>
</evidence>
<dbReference type="InterPro" id="IPR046960">
    <property type="entry name" value="PPR_At4g14850-like_plant"/>
</dbReference>
<dbReference type="GO" id="GO:0009451">
    <property type="term" value="P:RNA modification"/>
    <property type="evidence" value="ECO:0007669"/>
    <property type="project" value="InterPro"/>
</dbReference>
<reference evidence="3" key="1">
    <citation type="submission" date="2015-12" db="EMBL/GenBank/DDBJ databases">
        <title>Update maize B73 reference genome by single molecule sequencing technologies.</title>
        <authorList>
            <consortium name="Maize Genome Sequencing Project"/>
            <person name="Ware D."/>
        </authorList>
    </citation>
    <scope>NUCLEOTIDE SEQUENCE [LARGE SCALE GENOMIC DNA]</scope>
    <source>
        <strain evidence="3">cv. B73</strain>
    </source>
</reference>
<dbReference type="InParanoid" id="A0A804M192"/>
<dbReference type="Gramene" id="Zm00001eb051590_T001">
    <property type="protein sequence ID" value="Zm00001eb051590_P001"/>
    <property type="gene ID" value="Zm00001eb051590"/>
</dbReference>
<dbReference type="PANTHER" id="PTHR47926">
    <property type="entry name" value="PENTATRICOPEPTIDE REPEAT-CONTAINING PROTEIN"/>
    <property type="match status" value="1"/>
</dbReference>
<evidence type="ECO:0000256" key="1">
    <source>
        <dbReference type="SAM" id="MobiDB-lite"/>
    </source>
</evidence>
<proteinExistence type="predicted"/>
<dbReference type="Proteomes" id="UP000007305">
    <property type="component" value="Chromosome 1"/>
</dbReference>
<dbReference type="GO" id="GO:0003723">
    <property type="term" value="F:RNA binding"/>
    <property type="evidence" value="ECO:0007669"/>
    <property type="project" value="InterPro"/>
</dbReference>
<accession>A0A804M192</accession>
<feature type="region of interest" description="Disordered" evidence="1">
    <location>
        <begin position="81"/>
        <end position="106"/>
    </location>
</feature>
<organism evidence="2 3">
    <name type="scientific">Zea mays</name>
    <name type="common">Maize</name>
    <dbReference type="NCBI Taxonomy" id="4577"/>
    <lineage>
        <taxon>Eukaryota</taxon>
        <taxon>Viridiplantae</taxon>
        <taxon>Streptophyta</taxon>
        <taxon>Embryophyta</taxon>
        <taxon>Tracheophyta</taxon>
        <taxon>Spermatophyta</taxon>
        <taxon>Magnoliopsida</taxon>
        <taxon>Liliopsida</taxon>
        <taxon>Poales</taxon>
        <taxon>Poaceae</taxon>
        <taxon>PACMAD clade</taxon>
        <taxon>Panicoideae</taxon>
        <taxon>Andropogonodae</taxon>
        <taxon>Andropogoneae</taxon>
        <taxon>Tripsacinae</taxon>
        <taxon>Zea</taxon>
    </lineage>
</organism>
<dbReference type="EnsemblPlants" id="Zm00001eb051590_T001">
    <property type="protein sequence ID" value="Zm00001eb051590_P001"/>
    <property type="gene ID" value="Zm00001eb051590"/>
</dbReference>
<keyword evidence="3" id="KW-1185">Reference proteome</keyword>
<sequence>MAEKYGIESEMENYGCKVDLLSHAGLVQVAVELIEGMSTPPDLVFWGTILSACKRHGLVDLSVTVGWAGWAQTVRPASTSSGEAVWASSGGKVSARKKGARRERARQWEKGRGLGWEGELHGVAGLL</sequence>
<dbReference type="AlphaFoldDB" id="A0A804M192"/>
<protein>
    <recommendedName>
        <fullName evidence="4">Pentatricopeptide repeat-containing protein</fullName>
    </recommendedName>
</protein>
<reference evidence="2" key="2">
    <citation type="submission" date="2019-07" db="EMBL/GenBank/DDBJ databases">
        <authorList>
            <person name="Seetharam A."/>
            <person name="Woodhouse M."/>
            <person name="Cannon E."/>
        </authorList>
    </citation>
    <scope>NUCLEOTIDE SEQUENCE [LARGE SCALE GENOMIC DNA]</scope>
    <source>
        <strain evidence="2">cv. B73</strain>
    </source>
</reference>
<reference evidence="2" key="3">
    <citation type="submission" date="2021-05" db="UniProtKB">
        <authorList>
            <consortium name="EnsemblPlants"/>
        </authorList>
    </citation>
    <scope>IDENTIFICATION</scope>
    <source>
        <strain evidence="2">cv. B73</strain>
    </source>
</reference>
<evidence type="ECO:0000313" key="3">
    <source>
        <dbReference type="Proteomes" id="UP000007305"/>
    </source>
</evidence>
<dbReference type="InterPro" id="IPR011990">
    <property type="entry name" value="TPR-like_helical_dom_sf"/>
</dbReference>
<feature type="compositionally biased region" description="Basic residues" evidence="1">
    <location>
        <begin position="94"/>
        <end position="104"/>
    </location>
</feature>
<dbReference type="Gene3D" id="1.25.40.10">
    <property type="entry name" value="Tetratricopeptide repeat domain"/>
    <property type="match status" value="1"/>
</dbReference>
<name>A0A804M192_MAIZE</name>
<evidence type="ECO:0008006" key="4">
    <source>
        <dbReference type="Google" id="ProtNLM"/>
    </source>
</evidence>